<dbReference type="GO" id="GO:0004534">
    <property type="term" value="F:5'-3' RNA exonuclease activity"/>
    <property type="evidence" value="ECO:0007669"/>
    <property type="project" value="TreeGrafter"/>
</dbReference>
<dbReference type="PANTHER" id="PTHR42924">
    <property type="entry name" value="EXONUCLEASE"/>
    <property type="match status" value="1"/>
</dbReference>
<dbReference type="InterPro" id="IPR004013">
    <property type="entry name" value="PHP_dom"/>
</dbReference>
<dbReference type="GO" id="GO:0035312">
    <property type="term" value="F:5'-3' DNA exonuclease activity"/>
    <property type="evidence" value="ECO:0007669"/>
    <property type="project" value="TreeGrafter"/>
</dbReference>
<feature type="domain" description="Polymerase/histidinol phosphatase N-terminal" evidence="1">
    <location>
        <begin position="8"/>
        <end position="76"/>
    </location>
</feature>
<dbReference type="InterPro" id="IPR052018">
    <property type="entry name" value="PHP_domain"/>
</dbReference>
<dbReference type="PANTHER" id="PTHR42924:SF3">
    <property type="entry name" value="POLYMERASE_HISTIDINOL PHOSPHATASE N-TERMINAL DOMAIN-CONTAINING PROTEIN"/>
    <property type="match status" value="1"/>
</dbReference>
<evidence type="ECO:0000313" key="3">
    <source>
        <dbReference type="Proteomes" id="UP000193355"/>
    </source>
</evidence>
<dbReference type="InterPro" id="IPR016195">
    <property type="entry name" value="Pol/histidinol_Pase-like"/>
</dbReference>
<reference evidence="3" key="1">
    <citation type="submission" date="2017-04" db="EMBL/GenBank/DDBJ databases">
        <authorList>
            <person name="Varghese N."/>
            <person name="Submissions S."/>
        </authorList>
    </citation>
    <scope>NUCLEOTIDE SEQUENCE [LARGE SCALE GENOMIC DNA]</scope>
    <source>
        <strain evidence="3">USBA 82</strain>
    </source>
</reference>
<keyword evidence="3" id="KW-1185">Reference proteome</keyword>
<evidence type="ECO:0000259" key="1">
    <source>
        <dbReference type="SMART" id="SM00481"/>
    </source>
</evidence>
<dbReference type="STRING" id="561720.SAMN06275492_1272"/>
<protein>
    <recommendedName>
        <fullName evidence="1">Polymerase/histidinol phosphatase N-terminal domain-containing protein</fullName>
    </recommendedName>
</protein>
<dbReference type="OrthoDB" id="9791620at2"/>
<dbReference type="SMART" id="SM00481">
    <property type="entry name" value="POLIIIAc"/>
    <property type="match status" value="1"/>
</dbReference>
<gene>
    <name evidence="2" type="ORF">SAMN06275492_1272</name>
</gene>
<proteinExistence type="predicted"/>
<accession>A0A1X7KEY6</accession>
<sequence>MNLRPVKVDLHLHTVLSPCGELEMGALEVVAKALKEGIEILAVTDHNSCLNYPALKGAARDSGLTVIPGMEVQTVEDVHVVTLFPDYERALACQDWVWETLPDVPNREDLFGYQVVIDENNGVLDMVPRLLVQGTDRTVDQVLHKVHQLGGLTILAHVDRPAFSYLAVLGFIPDDLPVNAVEISARATEEQAKAIMDSYPSRTFLKSSDSHRLSEIDGDRCSTMILGDVSFDEVKKALLRQEGRSVEAKWRRSDA</sequence>
<dbReference type="InterPro" id="IPR003141">
    <property type="entry name" value="Pol/His_phosphatase_N"/>
</dbReference>
<dbReference type="EMBL" id="FXBB01000027">
    <property type="protein sequence ID" value="SMG39875.1"/>
    <property type="molecule type" value="Genomic_DNA"/>
</dbReference>
<name>A0A1X7KEY6_9BACT</name>
<dbReference type="Proteomes" id="UP000193355">
    <property type="component" value="Unassembled WGS sequence"/>
</dbReference>
<dbReference type="Gene3D" id="3.20.20.140">
    <property type="entry name" value="Metal-dependent hydrolases"/>
    <property type="match status" value="1"/>
</dbReference>
<dbReference type="CDD" id="cd07432">
    <property type="entry name" value="PHP_HisPPase"/>
    <property type="match status" value="1"/>
</dbReference>
<dbReference type="Pfam" id="PF02811">
    <property type="entry name" value="PHP"/>
    <property type="match status" value="1"/>
</dbReference>
<dbReference type="SUPFAM" id="SSF89550">
    <property type="entry name" value="PHP domain-like"/>
    <property type="match status" value="1"/>
</dbReference>
<evidence type="ECO:0000313" key="2">
    <source>
        <dbReference type="EMBL" id="SMG39875.1"/>
    </source>
</evidence>
<organism evidence="2 3">
    <name type="scientific">Dethiosulfovibrio salsuginis</name>
    <dbReference type="NCBI Taxonomy" id="561720"/>
    <lineage>
        <taxon>Bacteria</taxon>
        <taxon>Thermotogati</taxon>
        <taxon>Synergistota</taxon>
        <taxon>Synergistia</taxon>
        <taxon>Synergistales</taxon>
        <taxon>Dethiosulfovibrionaceae</taxon>
        <taxon>Dethiosulfovibrio</taxon>
    </lineage>
</organism>
<dbReference type="AlphaFoldDB" id="A0A1X7KEY6"/>
<dbReference type="RefSeq" id="WP_085545131.1">
    <property type="nucleotide sequence ID" value="NZ_FXBB01000027.1"/>
</dbReference>